<dbReference type="GO" id="GO:0005829">
    <property type="term" value="C:cytosol"/>
    <property type="evidence" value="ECO:0007669"/>
    <property type="project" value="TreeGrafter"/>
</dbReference>
<protein>
    <submittedName>
        <fullName evidence="6">AraC family transcriptional regulator</fullName>
    </submittedName>
</protein>
<dbReference type="Proteomes" id="UP000292039">
    <property type="component" value="Unassembled WGS sequence"/>
</dbReference>
<name>A0A4Q7MTT0_9BURK</name>
<evidence type="ECO:0000259" key="5">
    <source>
        <dbReference type="PROSITE" id="PS01124"/>
    </source>
</evidence>
<dbReference type="RefSeq" id="WP_130487009.1">
    <property type="nucleotide sequence ID" value="NZ_CBCSEB010000001.1"/>
</dbReference>
<evidence type="ECO:0000313" key="6">
    <source>
        <dbReference type="EMBL" id="RZS70415.1"/>
    </source>
</evidence>
<dbReference type="SMART" id="SM00342">
    <property type="entry name" value="HTH_ARAC"/>
    <property type="match status" value="1"/>
</dbReference>
<feature type="region of interest" description="Disordered" evidence="4">
    <location>
        <begin position="324"/>
        <end position="349"/>
    </location>
</feature>
<evidence type="ECO:0000313" key="7">
    <source>
        <dbReference type="Proteomes" id="UP000292039"/>
    </source>
</evidence>
<feature type="domain" description="HTH araC/xylS-type" evidence="5">
    <location>
        <begin position="234"/>
        <end position="331"/>
    </location>
</feature>
<keyword evidence="1" id="KW-0805">Transcription regulation</keyword>
<dbReference type="Gene3D" id="1.10.10.60">
    <property type="entry name" value="Homeodomain-like"/>
    <property type="match status" value="1"/>
</dbReference>
<dbReference type="PANTHER" id="PTHR47894">
    <property type="entry name" value="HTH-TYPE TRANSCRIPTIONAL REGULATOR GADX"/>
    <property type="match status" value="1"/>
</dbReference>
<dbReference type="GO" id="GO:0003700">
    <property type="term" value="F:DNA-binding transcription factor activity"/>
    <property type="evidence" value="ECO:0007669"/>
    <property type="project" value="InterPro"/>
</dbReference>
<dbReference type="AlphaFoldDB" id="A0A4Q7MTT0"/>
<gene>
    <name evidence="6" type="ORF">EV679_1822</name>
</gene>
<dbReference type="Pfam" id="PF12625">
    <property type="entry name" value="Arabinose_bd"/>
    <property type="match status" value="1"/>
</dbReference>
<dbReference type="OrthoDB" id="6506763at2"/>
<keyword evidence="2" id="KW-0238">DNA-binding</keyword>
<comment type="caution">
    <text evidence="6">The sequence shown here is derived from an EMBL/GenBank/DDBJ whole genome shotgun (WGS) entry which is preliminary data.</text>
</comment>
<dbReference type="GO" id="GO:0000976">
    <property type="term" value="F:transcription cis-regulatory region binding"/>
    <property type="evidence" value="ECO:0007669"/>
    <property type="project" value="TreeGrafter"/>
</dbReference>
<dbReference type="InterPro" id="IPR032687">
    <property type="entry name" value="AraC-type_N"/>
</dbReference>
<sequence>MPHRADPLAVHLSPFLLEQLFLQAPALSGEAAREMAQAYLSGAAPLTPEALAAIYRQLATDMADEHLGLFLRPARPGTLKFLMLGLLDAPTLGVALHRYTHLFHILFDDFRLRLRRDATLAHISVHATEGHRMPDEAGQFLLLKLTHGIASWLIADDLPLTLLHFSFGAGLRAQDYIQLFHGVPQFEQERPQLSFARDYLELPIRRRKPELRSFLARAPLDWLHTTQGHGLVSREVRRVLTAALPDMPSLEIVAQRLGLSSRTLCRRLSEEGHTFQGIKNGLRRDIAIQRIAMTDKPIADIALELGFDDPNTFYRSFRRWTGHTPGHYRQGPGVPDNNTQAPQAQKSQA</sequence>
<dbReference type="PANTHER" id="PTHR47894:SF1">
    <property type="entry name" value="HTH-TYPE TRANSCRIPTIONAL REGULATOR VQSM"/>
    <property type="match status" value="1"/>
</dbReference>
<dbReference type="Pfam" id="PF12833">
    <property type="entry name" value="HTH_18"/>
    <property type="match status" value="1"/>
</dbReference>
<dbReference type="InterPro" id="IPR018060">
    <property type="entry name" value="HTH_AraC"/>
</dbReference>
<dbReference type="PROSITE" id="PS01124">
    <property type="entry name" value="HTH_ARAC_FAMILY_2"/>
    <property type="match status" value="1"/>
</dbReference>
<dbReference type="PRINTS" id="PR00032">
    <property type="entry name" value="HTHARAC"/>
</dbReference>
<organism evidence="6 7">
    <name type="scientific">Kerstersia gyiorum</name>
    <dbReference type="NCBI Taxonomy" id="206506"/>
    <lineage>
        <taxon>Bacteria</taxon>
        <taxon>Pseudomonadati</taxon>
        <taxon>Pseudomonadota</taxon>
        <taxon>Betaproteobacteria</taxon>
        <taxon>Burkholderiales</taxon>
        <taxon>Alcaligenaceae</taxon>
        <taxon>Kerstersia</taxon>
    </lineage>
</organism>
<reference evidence="6 7" key="1">
    <citation type="submission" date="2019-02" db="EMBL/GenBank/DDBJ databases">
        <title>Genomic Encyclopedia of Type Strains, Phase IV (KMG-IV): sequencing the most valuable type-strain genomes for metagenomic binning, comparative biology and taxonomic classification.</title>
        <authorList>
            <person name="Goeker M."/>
        </authorList>
    </citation>
    <scope>NUCLEOTIDE SEQUENCE [LARGE SCALE GENOMIC DNA]</scope>
    <source>
        <strain evidence="6 7">DSM 16618</strain>
    </source>
</reference>
<dbReference type="InterPro" id="IPR020449">
    <property type="entry name" value="Tscrpt_reg_AraC-type_HTH"/>
</dbReference>
<dbReference type="EMBL" id="SGWZ01000002">
    <property type="protein sequence ID" value="RZS70415.1"/>
    <property type="molecule type" value="Genomic_DNA"/>
</dbReference>
<accession>A0A4Q7MTT0</accession>
<keyword evidence="3" id="KW-0804">Transcription</keyword>
<proteinExistence type="predicted"/>
<evidence type="ECO:0000256" key="3">
    <source>
        <dbReference type="ARBA" id="ARBA00023163"/>
    </source>
</evidence>
<evidence type="ECO:0000256" key="4">
    <source>
        <dbReference type="SAM" id="MobiDB-lite"/>
    </source>
</evidence>
<feature type="compositionally biased region" description="Polar residues" evidence="4">
    <location>
        <begin position="336"/>
        <end position="349"/>
    </location>
</feature>
<evidence type="ECO:0000256" key="2">
    <source>
        <dbReference type="ARBA" id="ARBA00023125"/>
    </source>
</evidence>
<dbReference type="SUPFAM" id="SSF46689">
    <property type="entry name" value="Homeodomain-like"/>
    <property type="match status" value="1"/>
</dbReference>
<evidence type="ECO:0000256" key="1">
    <source>
        <dbReference type="ARBA" id="ARBA00023015"/>
    </source>
</evidence>
<dbReference type="InterPro" id="IPR009057">
    <property type="entry name" value="Homeodomain-like_sf"/>
</dbReference>